<feature type="compositionally biased region" description="Basic and acidic residues" evidence="1">
    <location>
        <begin position="656"/>
        <end position="676"/>
    </location>
</feature>
<feature type="compositionally biased region" description="Acidic residues" evidence="1">
    <location>
        <begin position="643"/>
        <end position="654"/>
    </location>
</feature>
<feature type="compositionally biased region" description="Gly residues" evidence="1">
    <location>
        <begin position="278"/>
        <end position="289"/>
    </location>
</feature>
<feature type="region of interest" description="Disordered" evidence="1">
    <location>
        <begin position="420"/>
        <end position="452"/>
    </location>
</feature>
<dbReference type="PANTHER" id="PTHR12751:SF18">
    <property type="entry name" value="PHOSPHATASE AND ACTIN REGULATOR 1"/>
    <property type="match status" value="1"/>
</dbReference>
<feature type="region of interest" description="Disordered" evidence="1">
    <location>
        <begin position="146"/>
        <end position="408"/>
    </location>
</feature>
<feature type="compositionally biased region" description="Basic and acidic residues" evidence="1">
    <location>
        <begin position="398"/>
        <end position="408"/>
    </location>
</feature>
<feature type="compositionally biased region" description="Low complexity" evidence="1">
    <location>
        <begin position="343"/>
        <end position="362"/>
    </location>
</feature>
<feature type="compositionally biased region" description="Low complexity" evidence="1">
    <location>
        <begin position="61"/>
        <end position="80"/>
    </location>
</feature>
<feature type="region of interest" description="Disordered" evidence="1">
    <location>
        <begin position="1"/>
        <end position="124"/>
    </location>
</feature>
<evidence type="ECO:0000313" key="2">
    <source>
        <dbReference type="EMBL" id="KAJ7719238.1"/>
    </source>
</evidence>
<evidence type="ECO:0000256" key="1">
    <source>
        <dbReference type="SAM" id="MobiDB-lite"/>
    </source>
</evidence>
<dbReference type="GO" id="GO:0003779">
    <property type="term" value="F:actin binding"/>
    <property type="evidence" value="ECO:0007669"/>
    <property type="project" value="TreeGrafter"/>
</dbReference>
<feature type="compositionally biased region" description="Gly residues" evidence="1">
    <location>
        <begin position="859"/>
        <end position="871"/>
    </location>
</feature>
<gene>
    <name evidence="2" type="ORF">DFH07DRAFT_1009707</name>
</gene>
<feature type="compositionally biased region" description="Low complexity" evidence="1">
    <location>
        <begin position="548"/>
        <end position="569"/>
    </location>
</feature>
<feature type="compositionally biased region" description="Acidic residues" evidence="1">
    <location>
        <begin position="472"/>
        <end position="483"/>
    </location>
</feature>
<feature type="compositionally biased region" description="Polar residues" evidence="1">
    <location>
        <begin position="1002"/>
        <end position="1020"/>
    </location>
</feature>
<feature type="region of interest" description="Disordered" evidence="1">
    <location>
        <begin position="614"/>
        <end position="877"/>
    </location>
</feature>
<feature type="compositionally biased region" description="Pro residues" evidence="1">
    <location>
        <begin position="210"/>
        <end position="227"/>
    </location>
</feature>
<accession>A0AAD7HEZ4</accession>
<feature type="compositionally biased region" description="Low complexity" evidence="1">
    <location>
        <begin position="370"/>
        <end position="388"/>
    </location>
</feature>
<feature type="compositionally biased region" description="Low complexity" evidence="1">
    <location>
        <begin position="290"/>
        <end position="303"/>
    </location>
</feature>
<feature type="compositionally biased region" description="Low complexity" evidence="1">
    <location>
        <begin position="420"/>
        <end position="435"/>
    </location>
</feature>
<dbReference type="GO" id="GO:0030036">
    <property type="term" value="P:actin cytoskeleton organization"/>
    <property type="evidence" value="ECO:0007669"/>
    <property type="project" value="TreeGrafter"/>
</dbReference>
<feature type="region of interest" description="Disordered" evidence="1">
    <location>
        <begin position="890"/>
        <end position="1020"/>
    </location>
</feature>
<comment type="caution">
    <text evidence="2">The sequence shown here is derived from an EMBL/GenBank/DDBJ whole genome shotgun (WGS) entry which is preliminary data.</text>
</comment>
<organism evidence="2 3">
    <name type="scientific">Mycena maculata</name>
    <dbReference type="NCBI Taxonomy" id="230809"/>
    <lineage>
        <taxon>Eukaryota</taxon>
        <taxon>Fungi</taxon>
        <taxon>Dikarya</taxon>
        <taxon>Basidiomycota</taxon>
        <taxon>Agaricomycotina</taxon>
        <taxon>Agaricomycetes</taxon>
        <taxon>Agaricomycetidae</taxon>
        <taxon>Agaricales</taxon>
        <taxon>Marasmiineae</taxon>
        <taxon>Mycenaceae</taxon>
        <taxon>Mycena</taxon>
    </lineage>
</organism>
<feature type="compositionally biased region" description="Low complexity" evidence="1">
    <location>
        <begin position="969"/>
        <end position="978"/>
    </location>
</feature>
<protein>
    <submittedName>
        <fullName evidence="2">Uncharacterized protein</fullName>
    </submittedName>
</protein>
<dbReference type="Proteomes" id="UP001215280">
    <property type="component" value="Unassembled WGS sequence"/>
</dbReference>
<feature type="compositionally biased region" description="Low complexity" evidence="1">
    <location>
        <begin position="18"/>
        <end position="42"/>
    </location>
</feature>
<feature type="compositionally biased region" description="Polar residues" evidence="1">
    <location>
        <begin position="241"/>
        <end position="264"/>
    </location>
</feature>
<dbReference type="PANTHER" id="PTHR12751">
    <property type="entry name" value="PHOSPHATASE AND ACTIN REGULATOR PHACTR"/>
    <property type="match status" value="1"/>
</dbReference>
<evidence type="ECO:0000313" key="3">
    <source>
        <dbReference type="Proteomes" id="UP001215280"/>
    </source>
</evidence>
<feature type="compositionally biased region" description="Gly residues" evidence="1">
    <location>
        <begin position="752"/>
        <end position="769"/>
    </location>
</feature>
<feature type="compositionally biased region" description="Polar residues" evidence="1">
    <location>
        <begin position="932"/>
        <end position="941"/>
    </location>
</feature>
<feature type="compositionally biased region" description="Acidic residues" evidence="1">
    <location>
        <begin position="817"/>
        <end position="834"/>
    </location>
</feature>
<proteinExistence type="predicted"/>
<dbReference type="AlphaFoldDB" id="A0AAD7HEZ4"/>
<feature type="compositionally biased region" description="Basic and acidic residues" evidence="1">
    <location>
        <begin position="632"/>
        <end position="642"/>
    </location>
</feature>
<sequence length="1137" mass="117994">MAVLAPLDWQYREDKMASSPSQSTSTTSNNQSNPSTNTPSPTAAQGGRERLGPQHLPPPMAHQTPTQQQQYPFTQQPQGTWTPSLTAQPFYPGAFYAQNTPNLSPGMGGPPTQPPYPGSVNPYFDPANAQLAQWAYQQMMFNAQMQQQQHAHHQQGDFFAPPQGMHGTFNPFPSGTPPPRQEGSSGNAGFHPYRRPQRQQSSNSQSASHPEPPPPQQQEWRPQPPYGRPDASGSSSSVDSQGRTRTSSNNSQHGRPHANSSASARGSPSPVGSAKGSSSGGGSGSGHGAQGSANAPSANANAPGGPPRIPHHRNSSSGSSHSAHSTHHAPSPHHSPSSPGPASPASSNSASSSTSKLARPSPLSQGVVASSMTPSSSTSSTSSNPRPSLNLGGSTTSRAERRISRDDSSLALSSLSLLATRASDSASATPAVPAAGPGGHISKSGASGGGLKGRLRRALSFNSSVALREEVGAFDEEEGEDDPAPMAYREPAVEDSDSDESIKASVVNPARAGAGAAPKMGERKTPTLIKSAVQRVGAAAPFPPPPASASSSSASAPSPLPSASSGPASGTSMPLPKKKSRAASLFNARLNASTDNISLSSTVSSASVMIRKLGSMGRLARRNSLAGITGLFKDRGKKKEGEAADDDTEADADAPTDAKGKGKDKKDKKKDKEDKKKAKSSKGQASEASVSHATAELEAGDWSVPENASAGGIAGLSPAAKLARQHTLKSNAEAAAKAREAAARNAASTAANGGGGSAGSAGGVNGGGVAAWDRNTATRRGAGGGAVGEDGVLVESDDDDEPEYAGPQQQAQRRWEEDEDEDEEWGLLGGEEDDTIRVENPAAAGGYQGQQQYEEGYDEGYGYGEQDGGYGEGEEDERWAVDVRRSVERTRVPARGILKGAGTYSQSLYLPSSSPFAPSASASASHPHTLRARSNSYNSPPERTEPGPLARMPSPDPDHIDGLHRHGSHSSQHGASSSPQNTTPTDKRSSIPSLPPLAFELGSSTFDSPQDSPQATPTASTYAQAGVQFASPAPAPLFTHPNSSAPALTTLGLGHPSSSSIPPHRAATTPAKKLAFASNLSVYDTFSASMYDRRSEPATWSRLTPALAQRIKEELNSYKMEEMEVHAASRIHTQFFV</sequence>
<feature type="compositionally biased region" description="Low complexity" evidence="1">
    <location>
        <begin position="904"/>
        <end position="927"/>
    </location>
</feature>
<feature type="compositionally biased region" description="Low complexity" evidence="1">
    <location>
        <begin position="266"/>
        <end position="277"/>
    </location>
</feature>
<reference evidence="2" key="1">
    <citation type="submission" date="2023-03" db="EMBL/GenBank/DDBJ databases">
        <title>Massive genome expansion in bonnet fungi (Mycena s.s.) driven by repeated elements and novel gene families across ecological guilds.</title>
        <authorList>
            <consortium name="Lawrence Berkeley National Laboratory"/>
            <person name="Harder C.B."/>
            <person name="Miyauchi S."/>
            <person name="Viragh M."/>
            <person name="Kuo A."/>
            <person name="Thoen E."/>
            <person name="Andreopoulos B."/>
            <person name="Lu D."/>
            <person name="Skrede I."/>
            <person name="Drula E."/>
            <person name="Henrissat B."/>
            <person name="Morin E."/>
            <person name="Kohler A."/>
            <person name="Barry K."/>
            <person name="LaButti K."/>
            <person name="Morin E."/>
            <person name="Salamov A."/>
            <person name="Lipzen A."/>
            <person name="Mereny Z."/>
            <person name="Hegedus B."/>
            <person name="Baldrian P."/>
            <person name="Stursova M."/>
            <person name="Weitz H."/>
            <person name="Taylor A."/>
            <person name="Grigoriev I.V."/>
            <person name="Nagy L.G."/>
            <person name="Martin F."/>
            <person name="Kauserud H."/>
        </authorList>
    </citation>
    <scope>NUCLEOTIDE SEQUENCE</scope>
    <source>
        <strain evidence="2">CBHHK188m</strain>
    </source>
</reference>
<name>A0AAD7HEZ4_9AGAR</name>
<feature type="region of interest" description="Disordered" evidence="1">
    <location>
        <begin position="470"/>
        <end position="580"/>
    </location>
</feature>
<dbReference type="EMBL" id="JARJLG010000294">
    <property type="protein sequence ID" value="KAJ7719238.1"/>
    <property type="molecule type" value="Genomic_DNA"/>
</dbReference>
<keyword evidence="3" id="KW-1185">Reference proteome</keyword>